<evidence type="ECO:0000313" key="17">
    <source>
        <dbReference type="Proteomes" id="UP000095300"/>
    </source>
</evidence>
<dbReference type="InterPro" id="IPR017972">
    <property type="entry name" value="Cyt_P450_CS"/>
</dbReference>
<dbReference type="GO" id="GO:0005506">
    <property type="term" value="F:iron ion binding"/>
    <property type="evidence" value="ECO:0007669"/>
    <property type="project" value="InterPro"/>
</dbReference>
<evidence type="ECO:0000256" key="4">
    <source>
        <dbReference type="ARBA" id="ARBA00010617"/>
    </source>
</evidence>
<dbReference type="GO" id="GO:0020037">
    <property type="term" value="F:heme binding"/>
    <property type="evidence" value="ECO:0007669"/>
    <property type="project" value="InterPro"/>
</dbReference>
<comment type="cofactor">
    <cofactor evidence="1 13">
        <name>heme</name>
        <dbReference type="ChEBI" id="CHEBI:30413"/>
    </cofactor>
</comment>
<evidence type="ECO:0000256" key="3">
    <source>
        <dbReference type="ARBA" id="ARBA00004406"/>
    </source>
</evidence>
<evidence type="ECO:0000256" key="7">
    <source>
        <dbReference type="ARBA" id="ARBA00022824"/>
    </source>
</evidence>
<dbReference type="PROSITE" id="PS00086">
    <property type="entry name" value="CYTOCHROME_P450"/>
    <property type="match status" value="1"/>
</dbReference>
<dbReference type="PRINTS" id="PR00385">
    <property type="entry name" value="P450"/>
</dbReference>
<dbReference type="SUPFAM" id="SSF48264">
    <property type="entry name" value="Cytochrome P450"/>
    <property type="match status" value="1"/>
</dbReference>
<evidence type="ECO:0000256" key="15">
    <source>
        <dbReference type="SAM" id="SignalP"/>
    </source>
</evidence>
<dbReference type="InterPro" id="IPR001128">
    <property type="entry name" value="Cyt_P450"/>
</dbReference>
<dbReference type="FunFam" id="1.10.630.10:FF:000042">
    <property type="entry name" value="Cytochrome P450"/>
    <property type="match status" value="1"/>
</dbReference>
<reference evidence="16" key="1">
    <citation type="submission" date="2020-05" db="UniProtKB">
        <authorList>
            <consortium name="EnsemblMetazoa"/>
        </authorList>
    </citation>
    <scope>IDENTIFICATION</scope>
    <source>
        <strain evidence="16">USDA</strain>
    </source>
</reference>
<feature type="chain" id="PRO_5009325989" description="Cytochrome P450" evidence="15">
    <location>
        <begin position="19"/>
        <end position="507"/>
    </location>
</feature>
<keyword evidence="17" id="KW-1185">Reference proteome</keyword>
<evidence type="ECO:0000256" key="8">
    <source>
        <dbReference type="ARBA" id="ARBA00022848"/>
    </source>
</evidence>
<keyword evidence="6 13" id="KW-0479">Metal-binding</keyword>
<dbReference type="CDD" id="cd11056">
    <property type="entry name" value="CYP6-like"/>
    <property type="match status" value="1"/>
</dbReference>
<proteinExistence type="inferred from homology"/>
<name>A0A1I8P471_STOCA</name>
<evidence type="ECO:0008006" key="18">
    <source>
        <dbReference type="Google" id="ProtNLM"/>
    </source>
</evidence>
<keyword evidence="10 13" id="KW-0408">Iron</keyword>
<keyword evidence="12" id="KW-0472">Membrane</keyword>
<evidence type="ECO:0000313" key="16">
    <source>
        <dbReference type="EnsemblMetazoa" id="SCAU004657-PA"/>
    </source>
</evidence>
<keyword evidence="9 14" id="KW-0560">Oxidoreductase</keyword>
<dbReference type="InterPro" id="IPR036396">
    <property type="entry name" value="Cyt_P450_sf"/>
</dbReference>
<dbReference type="GO" id="GO:0004497">
    <property type="term" value="F:monooxygenase activity"/>
    <property type="evidence" value="ECO:0007669"/>
    <property type="project" value="UniProtKB-KW"/>
</dbReference>
<evidence type="ECO:0000256" key="11">
    <source>
        <dbReference type="ARBA" id="ARBA00023033"/>
    </source>
</evidence>
<dbReference type="InterPro" id="IPR050476">
    <property type="entry name" value="Insect_CytP450_Detox"/>
</dbReference>
<dbReference type="OrthoDB" id="2789670at2759"/>
<dbReference type="Proteomes" id="UP000095300">
    <property type="component" value="Unassembled WGS sequence"/>
</dbReference>
<keyword evidence="15" id="KW-0732">Signal</keyword>
<dbReference type="EnsemblMetazoa" id="SCAU004657-RA">
    <property type="protein sequence ID" value="SCAU004657-PA"/>
    <property type="gene ID" value="SCAU004657"/>
</dbReference>
<dbReference type="STRING" id="35570.A0A1I8P471"/>
<dbReference type="GO" id="GO:0016705">
    <property type="term" value="F:oxidoreductase activity, acting on paired donors, with incorporation or reduction of molecular oxygen"/>
    <property type="evidence" value="ECO:0007669"/>
    <property type="project" value="InterPro"/>
</dbReference>
<dbReference type="InterPro" id="IPR002401">
    <property type="entry name" value="Cyt_P450_E_grp-I"/>
</dbReference>
<dbReference type="AlphaFoldDB" id="A0A1I8P471"/>
<dbReference type="GO" id="GO:0005789">
    <property type="term" value="C:endoplasmic reticulum membrane"/>
    <property type="evidence" value="ECO:0007669"/>
    <property type="project" value="UniProtKB-SubCell"/>
</dbReference>
<dbReference type="Pfam" id="PF00067">
    <property type="entry name" value="p450"/>
    <property type="match status" value="1"/>
</dbReference>
<dbReference type="PANTHER" id="PTHR24292:SF100">
    <property type="entry name" value="CYTOCHROME P450 6A16, ISOFORM B-RELATED"/>
    <property type="match status" value="1"/>
</dbReference>
<keyword evidence="5 13" id="KW-0349">Heme</keyword>
<feature type="binding site" description="axial binding residue" evidence="13">
    <location>
        <position position="452"/>
    </location>
    <ligand>
        <name>heme</name>
        <dbReference type="ChEBI" id="CHEBI:30413"/>
    </ligand>
    <ligandPart>
        <name>Fe</name>
        <dbReference type="ChEBI" id="CHEBI:18248"/>
    </ligandPart>
</feature>
<dbReference type="KEGG" id="scac:106094959"/>
<keyword evidence="11 14" id="KW-0503">Monooxygenase</keyword>
<evidence type="ECO:0000256" key="13">
    <source>
        <dbReference type="PIRSR" id="PIRSR602401-1"/>
    </source>
</evidence>
<feature type="signal peptide" evidence="15">
    <location>
        <begin position="1"/>
        <end position="18"/>
    </location>
</feature>
<evidence type="ECO:0000256" key="12">
    <source>
        <dbReference type="ARBA" id="ARBA00023136"/>
    </source>
</evidence>
<evidence type="ECO:0000256" key="1">
    <source>
        <dbReference type="ARBA" id="ARBA00001971"/>
    </source>
</evidence>
<evidence type="ECO:0000256" key="9">
    <source>
        <dbReference type="ARBA" id="ARBA00023002"/>
    </source>
</evidence>
<dbReference type="PRINTS" id="PR00463">
    <property type="entry name" value="EP450I"/>
</dbReference>
<gene>
    <name evidence="16" type="primary">106094959</name>
</gene>
<organism evidence="16 17">
    <name type="scientific">Stomoxys calcitrans</name>
    <name type="common">Stable fly</name>
    <name type="synonym">Conops calcitrans</name>
    <dbReference type="NCBI Taxonomy" id="35570"/>
    <lineage>
        <taxon>Eukaryota</taxon>
        <taxon>Metazoa</taxon>
        <taxon>Ecdysozoa</taxon>
        <taxon>Arthropoda</taxon>
        <taxon>Hexapoda</taxon>
        <taxon>Insecta</taxon>
        <taxon>Pterygota</taxon>
        <taxon>Neoptera</taxon>
        <taxon>Endopterygota</taxon>
        <taxon>Diptera</taxon>
        <taxon>Brachycera</taxon>
        <taxon>Muscomorpha</taxon>
        <taxon>Muscoidea</taxon>
        <taxon>Muscidae</taxon>
        <taxon>Stomoxys</taxon>
    </lineage>
</organism>
<protein>
    <recommendedName>
        <fullName evidence="18">Cytochrome P450</fullName>
    </recommendedName>
</protein>
<comment type="similarity">
    <text evidence="4 14">Belongs to the cytochrome P450 family.</text>
</comment>
<accession>A0A1I8P471</accession>
<evidence type="ECO:0000256" key="2">
    <source>
        <dbReference type="ARBA" id="ARBA00004174"/>
    </source>
</evidence>
<dbReference type="VEuPathDB" id="VectorBase:SCAU004657"/>
<keyword evidence="8" id="KW-0492">Microsome</keyword>
<keyword evidence="7" id="KW-0256">Endoplasmic reticulum</keyword>
<evidence type="ECO:0000256" key="5">
    <source>
        <dbReference type="ARBA" id="ARBA00022617"/>
    </source>
</evidence>
<evidence type="ECO:0000256" key="10">
    <source>
        <dbReference type="ARBA" id="ARBA00023004"/>
    </source>
</evidence>
<dbReference type="PANTHER" id="PTHR24292">
    <property type="entry name" value="CYTOCHROME P450"/>
    <property type="match status" value="1"/>
</dbReference>
<comment type="subcellular location">
    <subcellularLocation>
        <location evidence="3">Endoplasmic reticulum membrane</location>
        <topology evidence="3">Peripheral membrane protein</topology>
    </subcellularLocation>
    <subcellularLocation>
        <location evidence="2">Microsome membrane</location>
        <topology evidence="2">Peripheral membrane protein</topology>
    </subcellularLocation>
</comment>
<evidence type="ECO:0000256" key="6">
    <source>
        <dbReference type="ARBA" id="ARBA00022723"/>
    </source>
</evidence>
<dbReference type="Gene3D" id="1.10.630.10">
    <property type="entry name" value="Cytochrome P450"/>
    <property type="match status" value="1"/>
</dbReference>
<sequence>MLFVALLVLTLLALYLWLNDHYSYWEKRNVPHDKPSFFIGNMQGLGKRYHWRDINERIYRKYKSITPIAGFYTFTTRAAFVLDLDIIKDIMVRQFQSFSDRGLFHNEKDDPLTGNLLFLDGERWRVLRHKISPVFTSGKMKFMFPTVVGVGEKLEMACLKSMETHNSIVEVKDLCARYTTDVIGTCAFGLECNSLIDPQAEFRRMGRSVFENPRHKAAVQGFMFTNPKLAQKLRMKNFRDEVAEFFLKAVKETVEYRQKNNIRRNDFMDMMIEMKEQRDKLVAQGHKVDEEDMASGLILEQLAAQAMVFFLAGFDTSSTTMSFCLYELALNPEVQEKLRQEIIDVLKKHQNQVSYECIKEMHYMDMVVAETLRKYSVTPHLVRTCVNDYQVPNTNIVLEKGLRVILPVDAIHRDPDLYPDPEKFDPERFLPEEQAKRHPSSYLPFGDGPRNCIGMRFGKMQARVGLISLLRKFRFSRCNETQIPMQFTKINFILGPEGGVFLKVEKI</sequence>
<evidence type="ECO:0000256" key="14">
    <source>
        <dbReference type="RuleBase" id="RU000461"/>
    </source>
</evidence>